<dbReference type="InterPro" id="IPR012967">
    <property type="entry name" value="COMT_dimerisation"/>
</dbReference>
<dbReference type="Gene3D" id="3.40.50.150">
    <property type="entry name" value="Vaccinia Virus protein VP39"/>
    <property type="match status" value="1"/>
</dbReference>
<dbReference type="InterPro" id="IPR001077">
    <property type="entry name" value="COMT_C"/>
</dbReference>
<dbReference type="Pfam" id="PF00891">
    <property type="entry name" value="Methyltransf_2"/>
    <property type="match status" value="1"/>
</dbReference>
<organism evidence="6 7">
    <name type="scientific">Parafrankia irregularis</name>
    <dbReference type="NCBI Taxonomy" id="795642"/>
    <lineage>
        <taxon>Bacteria</taxon>
        <taxon>Bacillati</taxon>
        <taxon>Actinomycetota</taxon>
        <taxon>Actinomycetes</taxon>
        <taxon>Frankiales</taxon>
        <taxon>Frankiaceae</taxon>
        <taxon>Parafrankia</taxon>
    </lineage>
</organism>
<dbReference type="SUPFAM" id="SSF46785">
    <property type="entry name" value="Winged helix' DNA-binding domain"/>
    <property type="match status" value="1"/>
</dbReference>
<dbReference type="GO" id="GO:0032259">
    <property type="term" value="P:methylation"/>
    <property type="evidence" value="ECO:0007669"/>
    <property type="project" value="UniProtKB-KW"/>
</dbReference>
<dbReference type="InterPro" id="IPR036390">
    <property type="entry name" value="WH_DNA-bd_sf"/>
</dbReference>
<keyword evidence="2 6" id="KW-0808">Transferase</keyword>
<feature type="domain" description="O-methyltransferase dimerisation" evidence="5">
    <location>
        <begin position="32"/>
        <end position="108"/>
    </location>
</feature>
<dbReference type="AlphaFoldDB" id="A0A0S4QIZ7"/>
<evidence type="ECO:0000256" key="2">
    <source>
        <dbReference type="ARBA" id="ARBA00022679"/>
    </source>
</evidence>
<protein>
    <submittedName>
        <fullName evidence="6">O-methyltransferase</fullName>
    </submittedName>
</protein>
<dbReference type="GO" id="GO:0046983">
    <property type="term" value="F:protein dimerization activity"/>
    <property type="evidence" value="ECO:0007669"/>
    <property type="project" value="InterPro"/>
</dbReference>
<keyword evidence="1 6" id="KW-0489">Methyltransferase</keyword>
<proteinExistence type="predicted"/>
<dbReference type="Gene3D" id="1.10.10.10">
    <property type="entry name" value="Winged helix-like DNA-binding domain superfamily/Winged helix DNA-binding domain"/>
    <property type="match status" value="1"/>
</dbReference>
<accession>A0A0S4QIZ7</accession>
<dbReference type="CDD" id="cd02440">
    <property type="entry name" value="AdoMet_MTases"/>
    <property type="match status" value="1"/>
</dbReference>
<dbReference type="Pfam" id="PF08100">
    <property type="entry name" value="Dimerisation"/>
    <property type="match status" value="1"/>
</dbReference>
<reference evidence="7" key="1">
    <citation type="submission" date="2015-11" db="EMBL/GenBank/DDBJ databases">
        <authorList>
            <person name="Varghese N."/>
        </authorList>
    </citation>
    <scope>NUCLEOTIDE SEQUENCE [LARGE SCALE GENOMIC DNA]</scope>
    <source>
        <strain evidence="7">DSM 45899</strain>
    </source>
</reference>
<evidence type="ECO:0000259" key="4">
    <source>
        <dbReference type="Pfam" id="PF00891"/>
    </source>
</evidence>
<gene>
    <name evidence="6" type="ORF">Ga0074812_103270</name>
</gene>
<dbReference type="SUPFAM" id="SSF53335">
    <property type="entry name" value="S-adenosyl-L-methionine-dependent methyltransferases"/>
    <property type="match status" value="1"/>
</dbReference>
<evidence type="ECO:0000256" key="1">
    <source>
        <dbReference type="ARBA" id="ARBA00022603"/>
    </source>
</evidence>
<dbReference type="InterPro" id="IPR036388">
    <property type="entry name" value="WH-like_DNA-bd_sf"/>
</dbReference>
<dbReference type="GO" id="GO:0008171">
    <property type="term" value="F:O-methyltransferase activity"/>
    <property type="evidence" value="ECO:0007669"/>
    <property type="project" value="InterPro"/>
</dbReference>
<name>A0A0S4QIZ7_9ACTN</name>
<evidence type="ECO:0000313" key="7">
    <source>
        <dbReference type="Proteomes" id="UP000198802"/>
    </source>
</evidence>
<dbReference type="InterPro" id="IPR029063">
    <property type="entry name" value="SAM-dependent_MTases_sf"/>
</dbReference>
<evidence type="ECO:0000313" key="6">
    <source>
        <dbReference type="EMBL" id="CUU54780.1"/>
    </source>
</evidence>
<keyword evidence="7" id="KW-1185">Reference proteome</keyword>
<dbReference type="InterPro" id="IPR016461">
    <property type="entry name" value="COMT-like"/>
</dbReference>
<sequence>MVEQVGAHAAWAEAGPDLEGTLFPAGPPLPIWEVIAGYTRYWAVVAALDLGVFEALADGPGGVDELAARTEVAPTRLVVVLDYLVAAGLLEAAGERRFALTPAARCFLLRGSDLSMADMLRFSPGPTSAWPELSATLRRGRPTRTVEDDAGLFYGRLAQASAPTQRAVAAAVAADLPDPGPDALVLDLGAGAAPWAIGMLQVWPRARALAVDLPSIIPFAQAAAATHGVADRLEVQAGSYLDAVLPVGEAAVVTIGHVLGLQSADLAKALLLRARGAMRPGGFVVISDYYRPARPPTGRDLEAALPQSMALTLLANTWEAEVIELPVLMSWLAEVGLVPWAVRSLLPGQLAVIATEPPGAW</sequence>
<dbReference type="PROSITE" id="PS51683">
    <property type="entry name" value="SAM_OMT_II"/>
    <property type="match status" value="1"/>
</dbReference>
<dbReference type="PANTHER" id="PTHR43712:SF2">
    <property type="entry name" value="O-METHYLTRANSFERASE CICE"/>
    <property type="match status" value="1"/>
</dbReference>
<evidence type="ECO:0000259" key="5">
    <source>
        <dbReference type="Pfam" id="PF08100"/>
    </source>
</evidence>
<dbReference type="PANTHER" id="PTHR43712">
    <property type="entry name" value="PUTATIVE (AFU_ORTHOLOGUE AFUA_4G14580)-RELATED"/>
    <property type="match status" value="1"/>
</dbReference>
<dbReference type="EMBL" id="FAOZ01000003">
    <property type="protein sequence ID" value="CUU54780.1"/>
    <property type="molecule type" value="Genomic_DNA"/>
</dbReference>
<keyword evidence="3" id="KW-0949">S-adenosyl-L-methionine</keyword>
<feature type="domain" description="O-methyltransferase C-terminal" evidence="4">
    <location>
        <begin position="185"/>
        <end position="300"/>
    </location>
</feature>
<dbReference type="Proteomes" id="UP000198802">
    <property type="component" value="Unassembled WGS sequence"/>
</dbReference>
<evidence type="ECO:0000256" key="3">
    <source>
        <dbReference type="ARBA" id="ARBA00022691"/>
    </source>
</evidence>